<dbReference type="AlphaFoldDB" id="A0A812K8H4"/>
<dbReference type="EMBL" id="CAJNIZ010003475">
    <property type="protein sequence ID" value="CAE7222904.1"/>
    <property type="molecule type" value="Genomic_DNA"/>
</dbReference>
<feature type="non-terminal residue" evidence="2">
    <location>
        <position position="111"/>
    </location>
</feature>
<accession>A0A812K8H4</accession>
<feature type="region of interest" description="Disordered" evidence="1">
    <location>
        <begin position="15"/>
        <end position="39"/>
    </location>
</feature>
<name>A0A812K8H4_SYMPI</name>
<evidence type="ECO:0000313" key="2">
    <source>
        <dbReference type="EMBL" id="CAE7222904.1"/>
    </source>
</evidence>
<evidence type="ECO:0000256" key="1">
    <source>
        <dbReference type="SAM" id="MobiDB-lite"/>
    </source>
</evidence>
<reference evidence="2" key="1">
    <citation type="submission" date="2021-02" db="EMBL/GenBank/DDBJ databases">
        <authorList>
            <person name="Dougan E. K."/>
            <person name="Rhodes N."/>
            <person name="Thang M."/>
            <person name="Chan C."/>
        </authorList>
    </citation>
    <scope>NUCLEOTIDE SEQUENCE</scope>
</reference>
<evidence type="ECO:0000313" key="3">
    <source>
        <dbReference type="Proteomes" id="UP000649617"/>
    </source>
</evidence>
<feature type="non-terminal residue" evidence="2">
    <location>
        <position position="1"/>
    </location>
</feature>
<dbReference type="Proteomes" id="UP000649617">
    <property type="component" value="Unassembled WGS sequence"/>
</dbReference>
<keyword evidence="3" id="KW-1185">Reference proteome</keyword>
<proteinExistence type="predicted"/>
<organism evidence="2 3">
    <name type="scientific">Symbiodinium pilosum</name>
    <name type="common">Dinoflagellate</name>
    <dbReference type="NCBI Taxonomy" id="2952"/>
    <lineage>
        <taxon>Eukaryota</taxon>
        <taxon>Sar</taxon>
        <taxon>Alveolata</taxon>
        <taxon>Dinophyceae</taxon>
        <taxon>Suessiales</taxon>
        <taxon>Symbiodiniaceae</taxon>
        <taxon>Symbiodinium</taxon>
    </lineage>
</organism>
<feature type="compositionally biased region" description="Acidic residues" evidence="1">
    <location>
        <begin position="18"/>
        <end position="39"/>
    </location>
</feature>
<sequence>RNGFWAVLSELEQGPAYNEEELSTDTELNEDEEEPLDEEEKLLVERRRELKALLIASRQRADALASAIDVQVEEVVTKEKERMQVIEELSRHCSELQRTQEQRQQGLLQEL</sequence>
<gene>
    <name evidence="2" type="primary">PPOX1</name>
    <name evidence="2" type="ORF">SPIL2461_LOCUS3018</name>
</gene>
<comment type="caution">
    <text evidence="2">The sequence shown here is derived from an EMBL/GenBank/DDBJ whole genome shotgun (WGS) entry which is preliminary data.</text>
</comment>
<protein>
    <submittedName>
        <fullName evidence="2">PPOX1 protein</fullName>
    </submittedName>
</protein>